<reference evidence="2 3" key="1">
    <citation type="submission" date="2018-02" db="EMBL/GenBank/DDBJ databases">
        <authorList>
            <person name="Cohen D.B."/>
            <person name="Kent A.D."/>
        </authorList>
    </citation>
    <scope>NUCLEOTIDE SEQUENCE [LARGE SCALE GENOMIC DNA]</scope>
    <source>
        <strain evidence="2">1</strain>
    </source>
</reference>
<dbReference type="Gene3D" id="3.20.20.190">
    <property type="entry name" value="Phosphatidylinositol (PI) phosphodiesterase"/>
    <property type="match status" value="1"/>
</dbReference>
<keyword evidence="3" id="KW-1185">Reference proteome</keyword>
<dbReference type="RefSeq" id="WP_231935808.1">
    <property type="nucleotide sequence ID" value="NZ_BAAAGO010000015.1"/>
</dbReference>
<dbReference type="PANTHER" id="PTHR43805:SF1">
    <property type="entry name" value="GP-PDE DOMAIN-CONTAINING PROTEIN"/>
    <property type="match status" value="1"/>
</dbReference>
<dbReference type="KEGG" id="mgg:MPLG2_1030"/>
<accession>A0A2N9JFA6</accession>
<dbReference type="Pfam" id="PF03009">
    <property type="entry name" value="GDPD"/>
    <property type="match status" value="1"/>
</dbReference>
<dbReference type="AlphaFoldDB" id="A0A2N9JFA6"/>
<dbReference type="InterPro" id="IPR017946">
    <property type="entry name" value="PLC-like_Pdiesterase_TIM-brl"/>
</dbReference>
<evidence type="ECO:0000313" key="3">
    <source>
        <dbReference type="Proteomes" id="UP000238164"/>
    </source>
</evidence>
<dbReference type="PANTHER" id="PTHR43805">
    <property type="entry name" value="GLYCEROPHOSPHORYL DIESTER PHOSPHODIESTERASE"/>
    <property type="match status" value="1"/>
</dbReference>
<proteinExistence type="predicted"/>
<evidence type="ECO:0000259" key="1">
    <source>
        <dbReference type="PROSITE" id="PS51704"/>
    </source>
</evidence>
<gene>
    <name evidence="2" type="ORF">MPLG2_1030</name>
</gene>
<evidence type="ECO:0000313" key="2">
    <source>
        <dbReference type="EMBL" id="SPD86066.1"/>
    </source>
</evidence>
<dbReference type="CDD" id="cd08561">
    <property type="entry name" value="GDPD_cytoplasmic_ScUgpQ2_like"/>
    <property type="match status" value="1"/>
</dbReference>
<dbReference type="GO" id="GO:0008889">
    <property type="term" value="F:glycerophosphodiester phosphodiesterase activity"/>
    <property type="evidence" value="ECO:0007669"/>
    <property type="project" value="UniProtKB-EC"/>
</dbReference>
<dbReference type="PROSITE" id="PS50007">
    <property type="entry name" value="PIPLC_X_DOMAIN"/>
    <property type="match status" value="1"/>
</dbReference>
<dbReference type="SUPFAM" id="SSF51695">
    <property type="entry name" value="PLC-like phosphodiesterases"/>
    <property type="match status" value="1"/>
</dbReference>
<feature type="domain" description="GP-PDE" evidence="1">
    <location>
        <begin position="13"/>
        <end position="251"/>
    </location>
</feature>
<dbReference type="Proteomes" id="UP000238164">
    <property type="component" value="Chromosome 1"/>
</dbReference>
<dbReference type="InterPro" id="IPR030395">
    <property type="entry name" value="GP_PDE_dom"/>
</dbReference>
<protein>
    <submittedName>
        <fullName evidence="2">Glycerophosphoryl diester phosphodiesterase</fullName>
        <ecNumber evidence="2">3.1.4.46</ecNumber>
    </submittedName>
</protein>
<organism evidence="2 3">
    <name type="scientific">Micropruina glycogenica</name>
    <dbReference type="NCBI Taxonomy" id="75385"/>
    <lineage>
        <taxon>Bacteria</taxon>
        <taxon>Bacillati</taxon>
        <taxon>Actinomycetota</taxon>
        <taxon>Actinomycetes</taxon>
        <taxon>Propionibacteriales</taxon>
        <taxon>Nocardioidaceae</taxon>
        <taxon>Micropruina</taxon>
    </lineage>
</organism>
<dbReference type="GO" id="GO:0006629">
    <property type="term" value="P:lipid metabolic process"/>
    <property type="evidence" value="ECO:0007669"/>
    <property type="project" value="InterPro"/>
</dbReference>
<dbReference type="EC" id="3.1.4.46" evidence="2"/>
<dbReference type="PROSITE" id="PS51704">
    <property type="entry name" value="GP_PDE"/>
    <property type="match status" value="1"/>
</dbReference>
<keyword evidence="2" id="KW-0378">Hydrolase</keyword>
<sequence length="261" mass="29304">MQAGDYRYFDTRFAALAHRGGYLCPDDQPRENTLHAFRSAVEYGYRYLETDVHTSSDGVLFSFHDNTLDRVTDGRGAPEALPWHELSRLRVAGTDPIVTMDELFETLPEARFNIDLKVARAVEPLARAIDAHRAHDRVCVGSFSQARLSAFRRLAGRRVATSVGAPGIALRAYAPGVRRLVRSPGVALQIPVRAWHDRLPVVTRGLVRSAHQAGRVVHVWTVNEAKEMHRLIDLGVDGLVSDRIDVLRDVLIERDLWEGNR</sequence>
<name>A0A2N9JFA6_9ACTN</name>
<dbReference type="EMBL" id="LT985188">
    <property type="protein sequence ID" value="SPD86066.1"/>
    <property type="molecule type" value="Genomic_DNA"/>
</dbReference>